<comment type="caution">
    <text evidence="1">The sequence shown here is derived from an EMBL/GenBank/DDBJ whole genome shotgun (WGS) entry which is preliminary data.</text>
</comment>
<sequence length="65" mass="6880">MPAARGAAEALQPRLYIEGPGSAGIVKGIEAAKGYDSKQMCLIQEYEMQGLPEAMEQQQENGAPG</sequence>
<accession>A0ABP8M222</accession>
<evidence type="ECO:0000313" key="1">
    <source>
        <dbReference type="EMBL" id="GAA4443003.1"/>
    </source>
</evidence>
<keyword evidence="2" id="KW-1185">Reference proteome</keyword>
<organism evidence="1 2">
    <name type="scientific">Pontibacter saemangeumensis</name>
    <dbReference type="NCBI Taxonomy" id="1084525"/>
    <lineage>
        <taxon>Bacteria</taxon>
        <taxon>Pseudomonadati</taxon>
        <taxon>Bacteroidota</taxon>
        <taxon>Cytophagia</taxon>
        <taxon>Cytophagales</taxon>
        <taxon>Hymenobacteraceae</taxon>
        <taxon>Pontibacter</taxon>
    </lineage>
</organism>
<reference evidence="2" key="1">
    <citation type="journal article" date="2019" name="Int. J. Syst. Evol. Microbiol.">
        <title>The Global Catalogue of Microorganisms (GCM) 10K type strain sequencing project: providing services to taxonomists for standard genome sequencing and annotation.</title>
        <authorList>
            <consortium name="The Broad Institute Genomics Platform"/>
            <consortium name="The Broad Institute Genome Sequencing Center for Infectious Disease"/>
            <person name="Wu L."/>
            <person name="Ma J."/>
        </authorList>
    </citation>
    <scope>NUCLEOTIDE SEQUENCE [LARGE SCALE GENOMIC DNA]</scope>
    <source>
        <strain evidence="2">JCM 17926</strain>
    </source>
</reference>
<name>A0ABP8M222_9BACT</name>
<evidence type="ECO:0000313" key="2">
    <source>
        <dbReference type="Proteomes" id="UP001500552"/>
    </source>
</evidence>
<dbReference type="EMBL" id="BAABHC010000029">
    <property type="protein sequence ID" value="GAA4443003.1"/>
    <property type="molecule type" value="Genomic_DNA"/>
</dbReference>
<dbReference type="Proteomes" id="UP001500552">
    <property type="component" value="Unassembled WGS sequence"/>
</dbReference>
<proteinExistence type="predicted"/>
<gene>
    <name evidence="1" type="ORF">GCM10023188_43400</name>
</gene>
<protein>
    <submittedName>
        <fullName evidence="1">Uncharacterized protein</fullName>
    </submittedName>
</protein>